<dbReference type="STRING" id="4096.A0A1U7V0A3"/>
<dbReference type="PANTHER" id="PTHR46238">
    <property type="entry name" value="REVERSE TRANSCRIPTASE DOMAIN-CONTAINING PROTEIN"/>
    <property type="match status" value="1"/>
</dbReference>
<keyword evidence="1" id="KW-1185">Reference proteome</keyword>
<reference evidence="2" key="2">
    <citation type="submission" date="2025-08" db="UniProtKB">
        <authorList>
            <consortium name="RefSeq"/>
        </authorList>
    </citation>
    <scope>IDENTIFICATION</scope>
    <source>
        <tissue evidence="2">Leaf</tissue>
    </source>
</reference>
<proteinExistence type="predicted"/>
<sequence>MEYLECKLSDETHKADVDVKLDTQVILGKGSFKYLWSIIQGNREIDDEAVNNSHVQRMKVAEIRMLRWICWHTRRDKFRNEVIRHKVGVAPVEDKMRELRLRWFEHVQRRSVNAPVRMCDRLAVVGLRRGRRRLKKYWGEVIRQDIALLQLTEAMI</sequence>
<dbReference type="Proteomes" id="UP000189701">
    <property type="component" value="Unplaced"/>
</dbReference>
<dbReference type="AlphaFoldDB" id="A0A1U7V0A3"/>
<reference evidence="1" key="1">
    <citation type="journal article" date="2013" name="Genome Biol.">
        <title>Reference genomes and transcriptomes of Nicotiana sylvestris and Nicotiana tomentosiformis.</title>
        <authorList>
            <person name="Sierro N."/>
            <person name="Battey J.N."/>
            <person name="Ouadi S."/>
            <person name="Bovet L."/>
            <person name="Goepfert S."/>
            <person name="Bakaher N."/>
            <person name="Peitsch M.C."/>
            <person name="Ivanov N.V."/>
        </authorList>
    </citation>
    <scope>NUCLEOTIDE SEQUENCE [LARGE SCALE GENOMIC DNA]</scope>
</reference>
<evidence type="ECO:0000313" key="2">
    <source>
        <dbReference type="RefSeq" id="XP_009758416.1"/>
    </source>
</evidence>
<gene>
    <name evidence="2" type="primary">LOC104211116</name>
</gene>
<evidence type="ECO:0000313" key="1">
    <source>
        <dbReference type="Proteomes" id="UP000189701"/>
    </source>
</evidence>
<dbReference type="RefSeq" id="XP_009758416.1">
    <property type="nucleotide sequence ID" value="XM_009760114.1"/>
</dbReference>
<name>A0A1U7V0A3_NICSY</name>
<accession>A0A1U7V0A3</accession>
<organism evidence="1 2">
    <name type="scientific">Nicotiana sylvestris</name>
    <name type="common">Wood tobacco</name>
    <name type="synonym">South American tobacco</name>
    <dbReference type="NCBI Taxonomy" id="4096"/>
    <lineage>
        <taxon>Eukaryota</taxon>
        <taxon>Viridiplantae</taxon>
        <taxon>Streptophyta</taxon>
        <taxon>Embryophyta</taxon>
        <taxon>Tracheophyta</taxon>
        <taxon>Spermatophyta</taxon>
        <taxon>Magnoliopsida</taxon>
        <taxon>eudicotyledons</taxon>
        <taxon>Gunneridae</taxon>
        <taxon>Pentapetalae</taxon>
        <taxon>asterids</taxon>
        <taxon>lamiids</taxon>
        <taxon>Solanales</taxon>
        <taxon>Solanaceae</taxon>
        <taxon>Nicotianoideae</taxon>
        <taxon>Nicotianeae</taxon>
        <taxon>Nicotiana</taxon>
    </lineage>
</organism>
<protein>
    <submittedName>
        <fullName evidence="2">Uncharacterized protein LOC104211116</fullName>
    </submittedName>
</protein>
<dbReference type="PANTHER" id="PTHR46238:SF8">
    <property type="entry name" value="ENDONUCLEASE_EXONUCLEASE_PHOSPHATASE DOMAIN-CONTAINING PROTEIN"/>
    <property type="match status" value="1"/>
</dbReference>